<proteinExistence type="predicted"/>
<accession>A0AA38HU16</accession>
<gene>
    <name evidence="1" type="ORF">Zmor_026291</name>
</gene>
<reference evidence="1" key="1">
    <citation type="journal article" date="2023" name="G3 (Bethesda)">
        <title>Whole genome assemblies of Zophobas morio and Tenebrio molitor.</title>
        <authorList>
            <person name="Kaur S."/>
            <person name="Stinson S.A."/>
            <person name="diCenzo G.C."/>
        </authorList>
    </citation>
    <scope>NUCLEOTIDE SEQUENCE</scope>
    <source>
        <strain evidence="1">QUZm001</strain>
    </source>
</reference>
<evidence type="ECO:0000313" key="2">
    <source>
        <dbReference type="Proteomes" id="UP001168821"/>
    </source>
</evidence>
<organism evidence="1 2">
    <name type="scientific">Zophobas morio</name>
    <dbReference type="NCBI Taxonomy" id="2755281"/>
    <lineage>
        <taxon>Eukaryota</taxon>
        <taxon>Metazoa</taxon>
        <taxon>Ecdysozoa</taxon>
        <taxon>Arthropoda</taxon>
        <taxon>Hexapoda</taxon>
        <taxon>Insecta</taxon>
        <taxon>Pterygota</taxon>
        <taxon>Neoptera</taxon>
        <taxon>Endopterygota</taxon>
        <taxon>Coleoptera</taxon>
        <taxon>Polyphaga</taxon>
        <taxon>Cucujiformia</taxon>
        <taxon>Tenebrionidae</taxon>
        <taxon>Zophobas</taxon>
    </lineage>
</organism>
<keyword evidence="2" id="KW-1185">Reference proteome</keyword>
<evidence type="ECO:0000313" key="1">
    <source>
        <dbReference type="EMBL" id="KAJ3643590.1"/>
    </source>
</evidence>
<dbReference type="AlphaFoldDB" id="A0AA38HU16"/>
<comment type="caution">
    <text evidence="1">The sequence shown here is derived from an EMBL/GenBank/DDBJ whole genome shotgun (WGS) entry which is preliminary data.</text>
</comment>
<sequence>MTSTFSTIVNFSIKDMLHRSDRLQTINNIKNDLDKKFIFPREIRKKSSIMKRDFVKNDDLGNISDKDIQSTVESALRDCLGDTEDLGMKVIDFSYVFLPPVKTMYAMTKLKMKCLVKNSAITLKITTIFK</sequence>
<dbReference type="Proteomes" id="UP001168821">
    <property type="component" value="Unassembled WGS sequence"/>
</dbReference>
<dbReference type="EMBL" id="JALNTZ010000008">
    <property type="protein sequence ID" value="KAJ3643590.1"/>
    <property type="molecule type" value="Genomic_DNA"/>
</dbReference>
<protein>
    <submittedName>
        <fullName evidence="1">Uncharacterized protein</fullName>
    </submittedName>
</protein>
<name>A0AA38HU16_9CUCU</name>